<dbReference type="Gene3D" id="3.30.1200.10">
    <property type="entry name" value="YggU-like"/>
    <property type="match status" value="1"/>
</dbReference>
<evidence type="ECO:0000256" key="1">
    <source>
        <dbReference type="ARBA" id="ARBA00010364"/>
    </source>
</evidence>
<dbReference type="SUPFAM" id="SSF69786">
    <property type="entry name" value="YggU-like"/>
    <property type="match status" value="1"/>
</dbReference>
<accession>A0ABD0Y4T0</accession>
<protein>
    <submittedName>
        <fullName evidence="3">Uncharacterized protein</fullName>
    </submittedName>
</protein>
<evidence type="ECO:0000313" key="4">
    <source>
        <dbReference type="Proteomes" id="UP001558652"/>
    </source>
</evidence>
<feature type="compositionally biased region" description="Basic residues" evidence="2">
    <location>
        <begin position="1"/>
        <end position="11"/>
    </location>
</feature>
<name>A0ABD0Y4T0_9HEMI</name>
<keyword evidence="4" id="KW-1185">Reference proteome</keyword>
<organism evidence="3 4">
    <name type="scientific">Ranatra chinensis</name>
    <dbReference type="NCBI Taxonomy" id="642074"/>
    <lineage>
        <taxon>Eukaryota</taxon>
        <taxon>Metazoa</taxon>
        <taxon>Ecdysozoa</taxon>
        <taxon>Arthropoda</taxon>
        <taxon>Hexapoda</taxon>
        <taxon>Insecta</taxon>
        <taxon>Pterygota</taxon>
        <taxon>Neoptera</taxon>
        <taxon>Paraneoptera</taxon>
        <taxon>Hemiptera</taxon>
        <taxon>Heteroptera</taxon>
        <taxon>Panheteroptera</taxon>
        <taxon>Nepomorpha</taxon>
        <taxon>Nepidae</taxon>
        <taxon>Ranatrinae</taxon>
        <taxon>Ranatra</taxon>
    </lineage>
</organism>
<dbReference type="SMART" id="SM01152">
    <property type="entry name" value="DUF167"/>
    <property type="match status" value="1"/>
</dbReference>
<evidence type="ECO:0000256" key="2">
    <source>
        <dbReference type="SAM" id="MobiDB-lite"/>
    </source>
</evidence>
<dbReference type="HAMAP" id="MF_00634">
    <property type="entry name" value="UPF0235"/>
    <property type="match status" value="1"/>
</dbReference>
<dbReference type="Proteomes" id="UP001558652">
    <property type="component" value="Unassembled WGS sequence"/>
</dbReference>
<proteinExistence type="inferred from homology"/>
<dbReference type="InterPro" id="IPR036591">
    <property type="entry name" value="YggU-like_sf"/>
</dbReference>
<gene>
    <name evidence="3" type="ORF">AAG570_003687</name>
</gene>
<sequence length="126" mass="13285">MSKQTKKKGKSTGKTLEVETTVDNGPVRLDKNGHVTIKVAAKPGAKQDAITGIDPEEGVAVQISAPPQEGEANAQLVKYLASLLGVSKGCLSLDRGARSRHKIVVLTNTSLSPSQVEDILKSQIGR</sequence>
<dbReference type="PANTHER" id="PTHR13420:SF7">
    <property type="entry name" value="UPF0235 PROTEIN C15ORF40"/>
    <property type="match status" value="1"/>
</dbReference>
<comment type="caution">
    <text evidence="3">The sequence shown here is derived from an EMBL/GenBank/DDBJ whole genome shotgun (WGS) entry which is preliminary data.</text>
</comment>
<dbReference type="EMBL" id="JBFDAA010000014">
    <property type="protein sequence ID" value="KAL1122282.1"/>
    <property type="molecule type" value="Genomic_DNA"/>
</dbReference>
<reference evidence="3 4" key="1">
    <citation type="submission" date="2024-07" db="EMBL/GenBank/DDBJ databases">
        <title>Chromosome-level genome assembly of the water stick insect Ranatra chinensis (Heteroptera: Nepidae).</title>
        <authorList>
            <person name="Liu X."/>
        </authorList>
    </citation>
    <scope>NUCLEOTIDE SEQUENCE [LARGE SCALE GENOMIC DNA]</scope>
    <source>
        <strain evidence="3">Cailab_2021Rc</strain>
        <tissue evidence="3">Muscle</tissue>
    </source>
</reference>
<dbReference type="PANTHER" id="PTHR13420">
    <property type="entry name" value="UPF0235 PROTEIN C15ORF40"/>
    <property type="match status" value="1"/>
</dbReference>
<dbReference type="AlphaFoldDB" id="A0ABD0Y4T0"/>
<comment type="similarity">
    <text evidence="1">Belongs to the UPF0235 family.</text>
</comment>
<feature type="region of interest" description="Disordered" evidence="2">
    <location>
        <begin position="1"/>
        <end position="27"/>
    </location>
</feature>
<dbReference type="NCBIfam" id="TIGR00251">
    <property type="entry name" value="DUF167 family protein"/>
    <property type="match status" value="1"/>
</dbReference>
<dbReference type="InterPro" id="IPR003746">
    <property type="entry name" value="DUF167"/>
</dbReference>
<dbReference type="Pfam" id="PF02594">
    <property type="entry name" value="DUF167"/>
    <property type="match status" value="1"/>
</dbReference>
<evidence type="ECO:0000313" key="3">
    <source>
        <dbReference type="EMBL" id="KAL1122282.1"/>
    </source>
</evidence>